<dbReference type="InterPro" id="IPR006311">
    <property type="entry name" value="TAT_signal"/>
</dbReference>
<evidence type="ECO:0000313" key="6">
    <source>
        <dbReference type="EMBL" id="SCB38172.1"/>
    </source>
</evidence>
<comment type="similarity">
    <text evidence="2">Belongs to the bacterial solute-binding protein 5 family.</text>
</comment>
<dbReference type="Gene3D" id="3.10.105.10">
    <property type="entry name" value="Dipeptide-binding Protein, Domain 3"/>
    <property type="match status" value="1"/>
</dbReference>
<accession>A0A1C3WDD9</accession>
<evidence type="ECO:0000256" key="2">
    <source>
        <dbReference type="ARBA" id="ARBA00005695"/>
    </source>
</evidence>
<dbReference type="RefSeq" id="WP_092852696.1">
    <property type="nucleotide sequence ID" value="NZ_FMAH01000027.1"/>
</dbReference>
<dbReference type="PROSITE" id="PS51318">
    <property type="entry name" value="TAT"/>
    <property type="match status" value="1"/>
</dbReference>
<dbReference type="Gene3D" id="3.40.190.10">
    <property type="entry name" value="Periplasmic binding protein-like II"/>
    <property type="match status" value="1"/>
</dbReference>
<proteinExistence type="inferred from homology"/>
<feature type="domain" description="Solute-binding protein family 5" evidence="5">
    <location>
        <begin position="77"/>
        <end position="433"/>
    </location>
</feature>
<protein>
    <submittedName>
        <fullName evidence="6">Peptide/nickel transport system substrate-binding protein</fullName>
    </submittedName>
</protein>
<dbReference type="GO" id="GO:1904680">
    <property type="term" value="F:peptide transmembrane transporter activity"/>
    <property type="evidence" value="ECO:0007669"/>
    <property type="project" value="TreeGrafter"/>
</dbReference>
<evidence type="ECO:0000313" key="7">
    <source>
        <dbReference type="Proteomes" id="UP000199435"/>
    </source>
</evidence>
<evidence type="ECO:0000256" key="1">
    <source>
        <dbReference type="ARBA" id="ARBA00004418"/>
    </source>
</evidence>
<dbReference type="EMBL" id="FMAH01000027">
    <property type="protein sequence ID" value="SCB38172.1"/>
    <property type="molecule type" value="Genomic_DNA"/>
</dbReference>
<dbReference type="InterPro" id="IPR000914">
    <property type="entry name" value="SBP_5_dom"/>
</dbReference>
<evidence type="ECO:0000256" key="4">
    <source>
        <dbReference type="SAM" id="SignalP"/>
    </source>
</evidence>
<dbReference type="GO" id="GO:0015833">
    <property type="term" value="P:peptide transport"/>
    <property type="evidence" value="ECO:0007669"/>
    <property type="project" value="TreeGrafter"/>
</dbReference>
<sequence length="516" mass="57337">MRISRRNYLKATAALSLLSLASPRAVFAAAPKDLVIGVQVNPALLDPLRLGTNPTYRVTANIYDMLIRIDRKNGDRLVPGLADSWKQIDAKTWDFVIRQGVLFHDGSTLTTEDVAFTFGPERMLTDGLPSVSFSRQFFSGLQSVTAVDERTVRFVTKQPDPLFESRMANWASQIISKSAFKKTNDWDKWALAPVGTGPYKVAEVVAGDRIRLVAHEGYWGGKPPFASLTFKVIPEAAGRVNALAAGDVQIITEVTTDQMPSIKARDGLTVVGGAINNIRTLNYGTFGGPLKDAKIRRALDLSIDRQAITEQLFGGLVGVPRGFQWDNYGDMYIEDFPKPAYDPEAAKKLLAEAGYKGEPIEYRTKESYYTAEIDTAQALQQMWQAVGLNVQLKVVENDAQLYAQPNFAIFNGSVTSLYPDLMGSLWTTYGPNGFIRFLAKSWSNAEFDEIGQKLLTMTDRAERRKLHRRVLEIFAEIDPPSSILHETPMFYGMRSDVGFVPHKTPMMDFGPLNIGT</sequence>
<dbReference type="GO" id="GO:0043190">
    <property type="term" value="C:ATP-binding cassette (ABC) transporter complex"/>
    <property type="evidence" value="ECO:0007669"/>
    <property type="project" value="InterPro"/>
</dbReference>
<gene>
    <name evidence="6" type="ORF">GA0061102_102771</name>
</gene>
<dbReference type="Proteomes" id="UP000199435">
    <property type="component" value="Unassembled WGS sequence"/>
</dbReference>
<evidence type="ECO:0000256" key="3">
    <source>
        <dbReference type="ARBA" id="ARBA00022729"/>
    </source>
</evidence>
<organism evidence="6 7">
    <name type="scientific">Rhizobium miluonense</name>
    <dbReference type="NCBI Taxonomy" id="411945"/>
    <lineage>
        <taxon>Bacteria</taxon>
        <taxon>Pseudomonadati</taxon>
        <taxon>Pseudomonadota</taxon>
        <taxon>Alphaproteobacteria</taxon>
        <taxon>Hyphomicrobiales</taxon>
        <taxon>Rhizobiaceae</taxon>
        <taxon>Rhizobium/Agrobacterium group</taxon>
        <taxon>Rhizobium</taxon>
    </lineage>
</organism>
<feature type="chain" id="PRO_5008685518" evidence="4">
    <location>
        <begin position="29"/>
        <end position="516"/>
    </location>
</feature>
<feature type="signal peptide" evidence="4">
    <location>
        <begin position="1"/>
        <end position="28"/>
    </location>
</feature>
<dbReference type="SUPFAM" id="SSF53850">
    <property type="entry name" value="Periplasmic binding protein-like II"/>
    <property type="match status" value="1"/>
</dbReference>
<dbReference type="OrthoDB" id="9803988at2"/>
<dbReference type="Gene3D" id="3.90.76.10">
    <property type="entry name" value="Dipeptide-binding Protein, Domain 1"/>
    <property type="match status" value="1"/>
</dbReference>
<dbReference type="PIRSF" id="PIRSF002741">
    <property type="entry name" value="MppA"/>
    <property type="match status" value="1"/>
</dbReference>
<dbReference type="PANTHER" id="PTHR30290:SF38">
    <property type="entry name" value="D,D-DIPEPTIDE-BINDING PERIPLASMIC PROTEIN DDPA-RELATED"/>
    <property type="match status" value="1"/>
</dbReference>
<name>A0A1C3WDD9_9HYPH</name>
<reference evidence="7" key="1">
    <citation type="submission" date="2016-08" db="EMBL/GenBank/DDBJ databases">
        <authorList>
            <person name="Varghese N."/>
            <person name="Submissions Spin"/>
        </authorList>
    </citation>
    <scope>NUCLEOTIDE SEQUENCE [LARGE SCALE GENOMIC DNA]</scope>
    <source>
        <strain evidence="7">HAMBI 2971</strain>
    </source>
</reference>
<dbReference type="InterPro" id="IPR039424">
    <property type="entry name" value="SBP_5"/>
</dbReference>
<dbReference type="AlphaFoldDB" id="A0A1C3WDD9"/>
<keyword evidence="3 4" id="KW-0732">Signal</keyword>
<dbReference type="CDD" id="cd08515">
    <property type="entry name" value="PBP2_NikA_DppA_OppA_like_10"/>
    <property type="match status" value="1"/>
</dbReference>
<comment type="subcellular location">
    <subcellularLocation>
        <location evidence="1">Periplasm</location>
    </subcellularLocation>
</comment>
<evidence type="ECO:0000259" key="5">
    <source>
        <dbReference type="Pfam" id="PF00496"/>
    </source>
</evidence>
<dbReference type="PANTHER" id="PTHR30290">
    <property type="entry name" value="PERIPLASMIC BINDING COMPONENT OF ABC TRANSPORTER"/>
    <property type="match status" value="1"/>
</dbReference>
<dbReference type="Pfam" id="PF00496">
    <property type="entry name" value="SBP_bac_5"/>
    <property type="match status" value="1"/>
</dbReference>
<dbReference type="InterPro" id="IPR030678">
    <property type="entry name" value="Peptide/Ni-bd"/>
</dbReference>
<dbReference type="GO" id="GO:0030288">
    <property type="term" value="C:outer membrane-bounded periplasmic space"/>
    <property type="evidence" value="ECO:0007669"/>
    <property type="project" value="UniProtKB-ARBA"/>
</dbReference>
<keyword evidence="7" id="KW-1185">Reference proteome</keyword>
<dbReference type="STRING" id="411945.GA0061102_102771"/>